<dbReference type="SUPFAM" id="SSF52540">
    <property type="entry name" value="P-loop containing nucleoside triphosphate hydrolases"/>
    <property type="match status" value="1"/>
</dbReference>
<accession>A0A9P6GZ42</accession>
<dbReference type="InterPro" id="IPR003395">
    <property type="entry name" value="RecF/RecN/SMC_N"/>
</dbReference>
<evidence type="ECO:0000313" key="6">
    <source>
        <dbReference type="EMBL" id="KAF9763737.1"/>
    </source>
</evidence>
<name>A0A9P6GZ42_9MICR</name>
<dbReference type="GO" id="GO:0016887">
    <property type="term" value="F:ATP hydrolysis activity"/>
    <property type="evidence" value="ECO:0007669"/>
    <property type="project" value="InterPro"/>
</dbReference>
<dbReference type="Gene3D" id="3.40.50.300">
    <property type="entry name" value="P-loop containing nucleotide triphosphate hydrolases"/>
    <property type="match status" value="2"/>
</dbReference>
<dbReference type="GO" id="GO:0005634">
    <property type="term" value="C:nucleus"/>
    <property type="evidence" value="ECO:0007669"/>
    <property type="project" value="UniProtKB-SubCell"/>
</dbReference>
<comment type="subcellular location">
    <subcellularLocation>
        <location evidence="1">Nucleus</location>
    </subcellularLocation>
</comment>
<dbReference type="Gene3D" id="3.30.70.1620">
    <property type="match status" value="1"/>
</dbReference>
<dbReference type="InterPro" id="IPR027417">
    <property type="entry name" value="P-loop_NTPase"/>
</dbReference>
<feature type="domain" description="SMC hinge" evidence="5">
    <location>
        <begin position="483"/>
        <end position="590"/>
    </location>
</feature>
<keyword evidence="7" id="KW-1185">Reference proteome</keyword>
<dbReference type="Pfam" id="PF02463">
    <property type="entry name" value="SMC_N"/>
    <property type="match status" value="1"/>
</dbReference>
<evidence type="ECO:0000256" key="4">
    <source>
        <dbReference type="SAM" id="MobiDB-lite"/>
    </source>
</evidence>
<dbReference type="Gene3D" id="1.20.1060.20">
    <property type="match status" value="1"/>
</dbReference>
<evidence type="ECO:0000313" key="7">
    <source>
        <dbReference type="Proteomes" id="UP000740883"/>
    </source>
</evidence>
<evidence type="ECO:0000256" key="2">
    <source>
        <dbReference type="ARBA" id="ARBA00023054"/>
    </source>
</evidence>
<comment type="caution">
    <text evidence="6">The sequence shown here is derived from an EMBL/GenBank/DDBJ whole genome shotgun (WGS) entry which is preliminary data.</text>
</comment>
<dbReference type="GO" id="GO:0005694">
    <property type="term" value="C:chromosome"/>
    <property type="evidence" value="ECO:0007669"/>
    <property type="project" value="InterPro"/>
</dbReference>
<proteinExistence type="predicted"/>
<reference evidence="6 7" key="1">
    <citation type="journal article" date="2020" name="Genome Biol. Evol.">
        <title>Comparative genomics of strictly vertically transmitted, feminizing microsporidia endosymbionts of amphipod crustaceans.</title>
        <authorList>
            <person name="Cormier A."/>
            <person name="Chebbi M.A."/>
            <person name="Giraud I."/>
            <person name="Wattier R."/>
            <person name="Teixeira M."/>
            <person name="Gilbert C."/>
            <person name="Rigaud T."/>
            <person name="Cordaux R."/>
        </authorList>
    </citation>
    <scope>NUCLEOTIDE SEQUENCE [LARGE SCALE GENOMIC DNA]</scope>
    <source>
        <strain evidence="6 7">Ou3-Ou53</strain>
    </source>
</reference>
<gene>
    <name evidence="6" type="primary">smc4</name>
    <name evidence="6" type="ORF">NGRA_1092</name>
</gene>
<dbReference type="SUPFAM" id="SSF75553">
    <property type="entry name" value="Smc hinge domain"/>
    <property type="match status" value="1"/>
</dbReference>
<dbReference type="OrthoDB" id="5575062at2759"/>
<organism evidence="6 7">
    <name type="scientific">Nosema granulosis</name>
    <dbReference type="NCBI Taxonomy" id="83296"/>
    <lineage>
        <taxon>Eukaryota</taxon>
        <taxon>Fungi</taxon>
        <taxon>Fungi incertae sedis</taxon>
        <taxon>Microsporidia</taxon>
        <taxon>Nosematidae</taxon>
        <taxon>Nosema</taxon>
    </lineage>
</organism>
<feature type="region of interest" description="Disordered" evidence="4">
    <location>
        <begin position="287"/>
        <end position="349"/>
    </location>
</feature>
<feature type="coiled-coil region" evidence="3">
    <location>
        <begin position="766"/>
        <end position="868"/>
    </location>
</feature>
<evidence type="ECO:0000256" key="3">
    <source>
        <dbReference type="SAM" id="Coils"/>
    </source>
</evidence>
<dbReference type="GO" id="GO:0051276">
    <property type="term" value="P:chromosome organization"/>
    <property type="evidence" value="ECO:0007669"/>
    <property type="project" value="InterPro"/>
</dbReference>
<feature type="compositionally biased region" description="Basic and acidic residues" evidence="4">
    <location>
        <begin position="287"/>
        <end position="329"/>
    </location>
</feature>
<evidence type="ECO:0000256" key="1">
    <source>
        <dbReference type="ARBA" id="ARBA00004123"/>
    </source>
</evidence>
<dbReference type="InterPro" id="IPR010935">
    <property type="entry name" value="SMC_hinge"/>
</dbReference>
<feature type="coiled-coil region" evidence="3">
    <location>
        <begin position="385"/>
        <end position="458"/>
    </location>
</feature>
<protein>
    <submittedName>
        <fullName evidence="6">Structural maintenance of chromosomes protein 4</fullName>
    </submittedName>
</protein>
<dbReference type="PIRSF" id="PIRSF005719">
    <property type="entry name" value="SMC"/>
    <property type="match status" value="1"/>
</dbReference>
<feature type="coiled-coil region" evidence="3">
    <location>
        <begin position="619"/>
        <end position="680"/>
    </location>
</feature>
<feature type="compositionally biased region" description="Basic and acidic residues" evidence="4">
    <location>
        <begin position="338"/>
        <end position="349"/>
    </location>
</feature>
<dbReference type="AlphaFoldDB" id="A0A9P6GZ42"/>
<keyword evidence="2 3" id="KW-0175">Coiled coil</keyword>
<feature type="coiled-coil region" evidence="3">
    <location>
        <begin position="707"/>
        <end position="741"/>
    </location>
</feature>
<dbReference type="SMART" id="SM00968">
    <property type="entry name" value="SMC_hinge"/>
    <property type="match status" value="1"/>
</dbReference>
<dbReference type="EMBL" id="SBJO01000057">
    <property type="protein sequence ID" value="KAF9763737.1"/>
    <property type="molecule type" value="Genomic_DNA"/>
</dbReference>
<dbReference type="GO" id="GO:0005524">
    <property type="term" value="F:ATP binding"/>
    <property type="evidence" value="ECO:0007669"/>
    <property type="project" value="InterPro"/>
</dbReference>
<dbReference type="InterPro" id="IPR036277">
    <property type="entry name" value="SMC_hinge_sf"/>
</dbReference>
<dbReference type="PANTHER" id="PTHR18937">
    <property type="entry name" value="STRUCTURAL MAINTENANCE OF CHROMOSOMES SMC FAMILY MEMBER"/>
    <property type="match status" value="1"/>
</dbReference>
<dbReference type="Pfam" id="PF06470">
    <property type="entry name" value="SMC_hinge"/>
    <property type="match status" value="1"/>
</dbReference>
<dbReference type="Proteomes" id="UP000740883">
    <property type="component" value="Unassembled WGS sequence"/>
</dbReference>
<sequence length="1081" mass="127001">MRLVLESILLHNFKSYKGTHHIKNIDKSFTAIVGPNGSGKSNVIDSILFVLGFRAKKMRQSTITDLIYKDEKRESECWVELIFNKFRIKRSSNSKYYIDDKERTSAEVIKLMMDEGVDMEHNRFLILQGEIESIAMMKPKEGLLVFLEDIIGTSVLKNQIEEKQKEIEESSRKIEEIKTTLAFVKKDFDHAEELKNENENALKKRVEYLSMKVENREVKKELLRREIQRMKESKESLEEEMEELKSKNEETRKIFAVYEEKYKKVKKELNGKEEAFLAAKREFKQAERQKELQKREEEKRKKLQKQKEEERKRREMKKQEIEGMKKEMQENEEELKEMEESRKVKAGKLAKEEKKIKKGDLKILKEKEDFLMKLLDKKAKISHERSKLKVEIEIKSKEIERLNKSVAPKREKIRSSENSVREKIRSSENSLSLLEEKYAALEKDISLTQKELQKRKNTFQEATQKKEMDKREEEMMRHFKGVPGVLGRLMDVGRISPEYDTALRTACSRLNNIIVDTTATADKVMEIIKKKNIPRSTVIVLEKMKPIPKLEKQRYLFEMVECKEEMKKVFYFALSDTLVCEDLKEAEALAFSGSTRRRVVTVDGKLIEKSGVMTGGRGRVKSYEEIEKSLRKMEEMREEIGQEISEIQENRKRELVEREVEKLEKEIQEIKKKEACAEKDASEDEHAFEETKKQIGEIKARMVDGNIRDLQTDLKIIEEKIEILENRNQEIKIQIAVFNDKEEEVVEEEEVIVEHNSTFESIASRFKEIQEEYNNLLSIFKDVQDEMNSSKKKMGENYHNEIDKKNKLEDLEEKMVDLEEKMNLLDVSKILQEIEELLGISKRYQLSIEKKENHLENILENMADEDLKDFLLKKKAPSVQFDLNQSVFEDYLSIKETYSKAKEDSVRITDNHKSLRSHLESLKNQRYDIFMAGFTQVSTYLKEIYKALTYGGNAQLELVDYLDPFSEGIVLAVMPPKKCWKNVSNLSGGEKTLSSLSLIFALHKFKPSPFYVMDEIDAALDYRNVCIISNYLKEMTKNSQFIVISLRNDMFEKSNSILGVYKTHNISKFLMINIKEIQKML</sequence>
<dbReference type="InterPro" id="IPR024704">
    <property type="entry name" value="SMC"/>
</dbReference>
<evidence type="ECO:0000259" key="5">
    <source>
        <dbReference type="SMART" id="SM00968"/>
    </source>
</evidence>